<feature type="region of interest" description="Disordered" evidence="1">
    <location>
        <begin position="1534"/>
        <end position="1559"/>
    </location>
</feature>
<accession>A0A813P4V6</accession>
<gene>
    <name evidence="2" type="ORF">OXX778_LOCUS3739</name>
</gene>
<feature type="compositionally biased region" description="Basic and acidic residues" evidence="1">
    <location>
        <begin position="675"/>
        <end position="691"/>
    </location>
</feature>
<feature type="compositionally biased region" description="Low complexity" evidence="1">
    <location>
        <begin position="194"/>
        <end position="206"/>
    </location>
</feature>
<dbReference type="GO" id="GO:0005634">
    <property type="term" value="C:nucleus"/>
    <property type="evidence" value="ECO:0007669"/>
    <property type="project" value="TreeGrafter"/>
</dbReference>
<feature type="region of interest" description="Disordered" evidence="1">
    <location>
        <begin position="1046"/>
        <end position="1071"/>
    </location>
</feature>
<dbReference type="InterPro" id="IPR051372">
    <property type="entry name" value="CWC21"/>
</dbReference>
<feature type="region of interest" description="Disordered" evidence="1">
    <location>
        <begin position="674"/>
        <end position="693"/>
    </location>
</feature>
<feature type="compositionally biased region" description="Basic residues" evidence="1">
    <location>
        <begin position="849"/>
        <end position="864"/>
    </location>
</feature>
<feature type="compositionally biased region" description="Polar residues" evidence="1">
    <location>
        <begin position="636"/>
        <end position="647"/>
    </location>
</feature>
<feature type="compositionally biased region" description="Basic and acidic residues" evidence="1">
    <location>
        <begin position="2103"/>
        <end position="2124"/>
    </location>
</feature>
<feature type="region of interest" description="Disordered" evidence="1">
    <location>
        <begin position="161"/>
        <end position="211"/>
    </location>
</feature>
<protein>
    <submittedName>
        <fullName evidence="2">Uncharacterized protein</fullName>
    </submittedName>
</protein>
<feature type="compositionally biased region" description="Basic residues" evidence="1">
    <location>
        <begin position="1550"/>
        <end position="1559"/>
    </location>
</feature>
<feature type="region of interest" description="Disordered" evidence="1">
    <location>
        <begin position="331"/>
        <end position="367"/>
    </location>
</feature>
<feature type="region of interest" description="Disordered" evidence="1">
    <location>
        <begin position="636"/>
        <end position="660"/>
    </location>
</feature>
<organism evidence="2 3">
    <name type="scientific">Brachionus calyciflorus</name>
    <dbReference type="NCBI Taxonomy" id="104777"/>
    <lineage>
        <taxon>Eukaryota</taxon>
        <taxon>Metazoa</taxon>
        <taxon>Spiralia</taxon>
        <taxon>Gnathifera</taxon>
        <taxon>Rotifera</taxon>
        <taxon>Eurotatoria</taxon>
        <taxon>Monogononta</taxon>
        <taxon>Pseudotrocha</taxon>
        <taxon>Ploima</taxon>
        <taxon>Brachionidae</taxon>
        <taxon>Brachionus</taxon>
    </lineage>
</organism>
<dbReference type="PANTHER" id="PTHR36562:SF5">
    <property type="entry name" value="SERINE_ARGININE REPETITIVE MATRIX 2"/>
    <property type="match status" value="1"/>
</dbReference>
<evidence type="ECO:0000313" key="2">
    <source>
        <dbReference type="EMBL" id="CAF0747630.1"/>
    </source>
</evidence>
<evidence type="ECO:0000256" key="1">
    <source>
        <dbReference type="SAM" id="MobiDB-lite"/>
    </source>
</evidence>
<feature type="region of interest" description="Disordered" evidence="1">
    <location>
        <begin position="2103"/>
        <end position="2127"/>
    </location>
</feature>
<dbReference type="Proteomes" id="UP000663879">
    <property type="component" value="Unassembled WGS sequence"/>
</dbReference>
<feature type="compositionally biased region" description="Basic residues" evidence="1">
    <location>
        <begin position="163"/>
        <end position="175"/>
    </location>
</feature>
<feature type="compositionally biased region" description="Basic and acidic residues" evidence="1">
    <location>
        <begin position="1046"/>
        <end position="1067"/>
    </location>
</feature>
<keyword evidence="3" id="KW-1185">Reference proteome</keyword>
<feature type="compositionally biased region" description="Polar residues" evidence="1">
    <location>
        <begin position="1"/>
        <end position="22"/>
    </location>
</feature>
<sequence length="2815" mass="318083">MSFESSNTGKQQKIPSSFSSPEFTAPGTHEMSILSNDSTMDSIATNVSSSITESKIIKSINSTTRDSGLGDSTIEDTSISTTSKKQNLLIAHTEHFITVSNDSKIPDITLMTKIMNTETSKLRSVEEDIDIKSSDIIKTQDEEKEIITIIKTTKLTTKVEKIKKSKNKKKSKKSKSSQEMNETTPSLVKSPSQESTSSESNEETNNLYQVNINKSTEELVFKATPKKLDETEMTETKQSVVEQQVVDLNSTVLDCEDILSNYSNNNPNNPGSPRHVPESINEIVNVTDVLSDVTHVLVNNTESKVEIPVKIEEKTVKNPKKKEKKLNIFQRLRSKTRDKKNENKSPNSKRKLDKSEVPSSPSKLQKTEKHYNLEKYELLSQDEKDRIFYMKNECVALIMENLTANHIPFEKKDLVHDELRDLVSRSLDLLRHDRIESFDKLSQELIVEFAITNETKLDLNTLDLVFTKGLKKSLLDDKILMNLSLDKSHRPCEEVIVFESNEKNFGLSDLKKKEEIQVDEKVEKSAEINLISENLITESKDLSERIEIVQNEMSLGDQIEAKLRENDKKESDNCGTTPPPTPQNEIQVTLSGNDGSKNVLETQKEPSILFPSDLNPEILSKVEIKAENLDTVVISPSNVQKTPSSNNENKKLRKPKPKSTLSSCFTCAGVLNNKLSDDEDRKPQQKSKKNENFVVSLPTEQREVKQDNIKNAIHTTTTLVTHDLDKKPEEIIEEKINVENSQPLIEENHKNESVEKLEEEEKFISLDTDTDAANSIQLQETHVEQQVEIELKQESTEVKIENEQVQEEHIEESQVIKQESTELNITNSESKIEEIVQEQVIIETSTSSKKSKNKKKKNKKKKNQQKSNDAKQEENDNEDNNEENGPQNEESNESENNAEKEAIETEIKVEVEPVETEIKVEIDQAETEIKVEPEVPEALAELASEAVKIVETVQIISDTLVQESKLESETIKLETNEVIQEVKIEPSYELDIKQEVRIEPSEILIGSAVPALVQQNDPVVLPDPKTIDIPVTVIVDQAKPIVEVKPKVENNSKKDKKKKSESDEDGSKVSCFSCRGKKASKQAKKSKIVTDKPEETKNVQPVITNLKIEAKPIDAALFTGLDAPDKHIEIVKTESHSVSSLDTTKPNINAVEFENINSVNINPSLIGSTSLETKEEENYVKIETEKEITVEIVSSENVQNIPETVPAVVEEIEPVEIKEEPLEIEYLENKEKPLEIEPEENKEEPLENQQEENLEVKSDESIVETVKPVLTEPEVEEVVVNISEPKEEVEEVTTVIKKSDDPVVLPDPNDRVILEIVDANPLIEPQAKKSEIKQVVPKTSSGFLCCGGDGKRKKNGKKSKKTSRIDLPLIPILAPKKLEGNLEVTQEAPKTETVEVVKIESPLENRELDRPEKLPPKDWNKGLDREEGAELIRKEPEVSNIKITDEQEKQLTNLTIEIPPGTNLDEIKIVKEEVVKINEEIKPTILEVQKEPLVVQTSLTIDSPGAFIKIEREPDHAVIPDLTKDRVFETSVTQKQSESVKTEQIDTVKKSKGKKHKKTSKIDLPLIKILDPPKDKAPQKSQESKTKVKIDPKNVTITQNVAQIVNLSEGLDQPEKKELVEKETKVEVIIPSQVEIKEIDVKLKIDTVVGQQEEAEKSPEINIDITQYTEEEEKEVEKSVEEVIVVKEVPEVKTVEVEIPTIESPEVPPIDLKIPEIIKLEREPDVVVLPELDLSKRVKEISVEKSVVEQKPQVETKKEKKKKKTGVLDMPLVDVFAPKKEVKKGESLVYVDMPVVDLVVPEDKTKQKASSKKAKAKKSESKPVTCFSCKSRKVKSKIETKPEVKKEIEIRIEEVKDEPRIELIVDEPEVKLDIKEVDKAIEILDQNIEAGNLDENLQENKPIIISEVITESILVQKFETITQEKLETQIETSKESESQESEIKLETETPVETEIKVEVEPVETEINVEIDQTETEIKVEPELPEVKVEPEVPEALAELASEAVKIVETVQIISETLVQESKLESETIKLETNEVIQEVKIEPSYELDIKQEVRIEPSEILIGSAVPALVQQNDPVVLPDPKTIDIPVTVIVDQAKPIVEVKPKVENNSKKDKKKKSESDEDGSKVSCFSCRGKKASKQAKKSTVPVVKTQDTLEQKPIEPLPNINLTPQIRTNNLELFKGLDKPSSLSEIERNIDFNDVTLVHSRITENVHENTEIEHNASIEEPVKNIEIELPNDLTSAIDLPALASPNQIAQVKAEMEQILEPAPVQENIQIEPVILQENLEQIPLPPLEIDITTPPKKPPRGHLDTSVIEDVDVNIGSINVDKNQETIKMNVKEALIKVNSPPLEQRQEKPVKKEKKRTKTSIIDLPLIDILVPKENKKNKKIKEPLHSTVSEPVPEINHSVKIDEAKLDSDKNLNIENLPKEILVDPKGTSIELNQPDVEIFIQNDPQQNNEVTSIKNEYTPKKVDTWTTDPLPTVQIGLHKIGDVEPIRIETKITETKNDIHLTSPKKQSDTIKQLTNEEKKLLKIKRTEIVEYLKRQSGFKLEQLIETTSQTVSKKELKAREKLADKLYKRSIKLILKTRANQLTYTELSKKLEKVVSAKIGAHEIEKCVNQIRLEFDNDTLFSSFREEKKVQASPLVDEKNEIVVQEEEKILDENQVEKVESRKSSVDSEVVLRYPNLSWREANERARILFYKGRVPSIHYNEKRDSFHVSMLTQIISNGKEKLAEVPVSDDDVKKLLNSCGLYWDGESITLLNKSDEIFKDAQQEAFDILNSLGIQPEIVEVSQQDTTTTINTNTTVEQSKVNYIY</sequence>
<feature type="region of interest" description="Disordered" evidence="1">
    <location>
        <begin position="1929"/>
        <end position="1948"/>
    </location>
</feature>
<dbReference type="OrthoDB" id="10072018at2759"/>
<dbReference type="EMBL" id="CAJNOC010000340">
    <property type="protein sequence ID" value="CAF0747630.1"/>
    <property type="molecule type" value="Genomic_DNA"/>
</dbReference>
<feature type="region of interest" description="Disordered" evidence="1">
    <location>
        <begin position="1230"/>
        <end position="1256"/>
    </location>
</feature>
<feature type="region of interest" description="Disordered" evidence="1">
    <location>
        <begin position="565"/>
        <end position="586"/>
    </location>
</feature>
<proteinExistence type="predicted"/>
<evidence type="ECO:0000313" key="3">
    <source>
        <dbReference type="Proteomes" id="UP000663879"/>
    </source>
</evidence>
<comment type="caution">
    <text evidence="2">The sequence shown here is derived from an EMBL/GenBank/DDBJ whole genome shotgun (WGS) entry which is preliminary data.</text>
</comment>
<feature type="region of interest" description="Disordered" evidence="1">
    <location>
        <begin position="1"/>
        <end position="33"/>
    </location>
</feature>
<name>A0A813P4V6_9BILA</name>
<dbReference type="PANTHER" id="PTHR36562">
    <property type="entry name" value="SERINE/ARGININE REPETITIVE MATRIX 2"/>
    <property type="match status" value="1"/>
</dbReference>
<feature type="compositionally biased region" description="Basic and acidic residues" evidence="1">
    <location>
        <begin position="897"/>
        <end position="909"/>
    </location>
</feature>
<feature type="compositionally biased region" description="Basic and acidic residues" evidence="1">
    <location>
        <begin position="1538"/>
        <end position="1549"/>
    </location>
</feature>
<feature type="region of interest" description="Disordered" evidence="1">
    <location>
        <begin position="846"/>
        <end position="909"/>
    </location>
</feature>
<feature type="compositionally biased region" description="Polar residues" evidence="1">
    <location>
        <begin position="180"/>
        <end position="193"/>
    </location>
</feature>
<reference evidence="2" key="1">
    <citation type="submission" date="2021-02" db="EMBL/GenBank/DDBJ databases">
        <authorList>
            <person name="Nowell W R."/>
        </authorList>
    </citation>
    <scope>NUCLEOTIDE SEQUENCE</scope>
    <source>
        <strain evidence="2">Ploen Becks lab</strain>
    </source>
</reference>